<dbReference type="AlphaFoldDB" id="F9WKX3"/>
<dbReference type="GO" id="GO:0015031">
    <property type="term" value="P:protein transport"/>
    <property type="evidence" value="ECO:0007669"/>
    <property type="project" value="UniProtKB-KW"/>
</dbReference>
<dbReference type="InterPro" id="IPR042855">
    <property type="entry name" value="V_SNARE_CC"/>
</dbReference>
<reference evidence="12 13" key="1">
    <citation type="journal article" date="2012" name="Proc. Natl. Acad. Sci. U.S.A.">
        <title>Antigenic diversity is generated by distinct evolutionary mechanisms in African trypanosome species.</title>
        <authorList>
            <person name="Jackson A.P."/>
            <person name="Berry A."/>
            <person name="Aslett M."/>
            <person name="Allison H.C."/>
            <person name="Burton P."/>
            <person name="Vavrova-Anderson J."/>
            <person name="Brown R."/>
            <person name="Browne H."/>
            <person name="Corton N."/>
            <person name="Hauser H."/>
            <person name="Gamble J."/>
            <person name="Gilderthorp R."/>
            <person name="Marcello L."/>
            <person name="McQuillan J."/>
            <person name="Otto T.D."/>
            <person name="Quail M.A."/>
            <person name="Sanders M.J."/>
            <person name="van Tonder A."/>
            <person name="Ginger M.L."/>
            <person name="Field M.C."/>
            <person name="Barry J.D."/>
            <person name="Hertz-Fowler C."/>
            <person name="Berriman M."/>
        </authorList>
    </citation>
    <scope>NUCLEOTIDE SEQUENCE</scope>
    <source>
        <strain evidence="12 13">Y486</strain>
    </source>
</reference>
<dbReference type="Gene3D" id="1.20.5.110">
    <property type="match status" value="1"/>
</dbReference>
<feature type="transmembrane region" description="Helical" evidence="9">
    <location>
        <begin position="214"/>
        <end position="234"/>
    </location>
</feature>
<evidence type="ECO:0000313" key="13">
    <source>
        <dbReference type="Proteomes" id="UP000009027"/>
    </source>
</evidence>
<dbReference type="GO" id="GO:0016192">
    <property type="term" value="P:vesicle-mediated transport"/>
    <property type="evidence" value="ECO:0007669"/>
    <property type="project" value="InterPro"/>
</dbReference>
<dbReference type="CDD" id="cd15843">
    <property type="entry name" value="R-SNARE"/>
    <property type="match status" value="1"/>
</dbReference>
<feature type="domain" description="Longin" evidence="10">
    <location>
        <begin position="19"/>
        <end position="110"/>
    </location>
</feature>
<dbReference type="Pfam" id="PF13774">
    <property type="entry name" value="Longin"/>
    <property type="match status" value="1"/>
</dbReference>
<dbReference type="InterPro" id="IPR010908">
    <property type="entry name" value="Longin_dom"/>
</dbReference>
<keyword evidence="8" id="KW-0175">Coiled coil</keyword>
<evidence type="ECO:0000256" key="6">
    <source>
        <dbReference type="ARBA" id="ARBA00023136"/>
    </source>
</evidence>
<keyword evidence="4" id="KW-0653">Protein transport</keyword>
<evidence type="ECO:0000256" key="9">
    <source>
        <dbReference type="SAM" id="Phobius"/>
    </source>
</evidence>
<dbReference type="GO" id="GO:0016020">
    <property type="term" value="C:membrane"/>
    <property type="evidence" value="ECO:0007669"/>
    <property type="project" value="InterPro"/>
</dbReference>
<comment type="similarity">
    <text evidence="1">Belongs to the synaptobrevin family.</text>
</comment>
<dbReference type="PANTHER" id="PTHR21136:SF168">
    <property type="entry name" value="VESICLE-ASSOCIATED MEMBRANE PROTEIN 9"/>
    <property type="match status" value="1"/>
</dbReference>
<comment type="subcellular location">
    <subcellularLocation>
        <location evidence="7">Endomembrane system</location>
        <topology evidence="7">Single-pass type IV membrane protein</topology>
    </subcellularLocation>
</comment>
<dbReference type="PRINTS" id="PR00219">
    <property type="entry name" value="SYNAPTOBREVN"/>
</dbReference>
<dbReference type="PROSITE" id="PS50892">
    <property type="entry name" value="V_SNARE"/>
    <property type="match status" value="1"/>
</dbReference>
<sequence length="237" mass="27242">MSPSKIVAFSSLYALYVEIIYTNMAMTILAAFISMDHKVVISYRVTAQMMFTISPMLERLPQYDAKISFQYQSNAYHFLVENEIVYCCISKLEYMNYVVFGYLMEVHNAFKVFFTGCIRKYPQLADMEPCMCTKFSSTLAELTCSFNSHVVDKLDEIDAQINEAKQIIQENLDMLLDCGDRVENICLKTESFQSDANCFCRNSRGVSFSMIKKNLRIIVGVLCLLCFVLCVVFMPHK</sequence>
<dbReference type="Gene3D" id="3.30.450.50">
    <property type="entry name" value="Longin domain"/>
    <property type="match status" value="1"/>
</dbReference>
<keyword evidence="3 9" id="KW-0812">Transmembrane</keyword>
<dbReference type="PANTHER" id="PTHR21136">
    <property type="entry name" value="SNARE PROTEINS"/>
    <property type="match status" value="1"/>
</dbReference>
<evidence type="ECO:0000256" key="8">
    <source>
        <dbReference type="PROSITE-ProRule" id="PRU00290"/>
    </source>
</evidence>
<evidence type="ECO:0000259" key="11">
    <source>
        <dbReference type="PROSITE" id="PS50892"/>
    </source>
</evidence>
<feature type="transmembrane region" description="Helical" evidence="9">
    <location>
        <begin position="12"/>
        <end position="34"/>
    </location>
</feature>
<dbReference type="InterPro" id="IPR011012">
    <property type="entry name" value="Longin-like_dom_sf"/>
</dbReference>
<dbReference type="GO" id="GO:0005737">
    <property type="term" value="C:cytoplasm"/>
    <property type="evidence" value="ECO:0007669"/>
    <property type="project" value="UniProtKB-ARBA"/>
</dbReference>
<dbReference type="EMBL" id="CAEX01000499">
    <property type="protein sequence ID" value="CCD18156.1"/>
    <property type="molecule type" value="Genomic_DNA"/>
</dbReference>
<evidence type="ECO:0000256" key="4">
    <source>
        <dbReference type="ARBA" id="ARBA00022927"/>
    </source>
</evidence>
<accession>F9WKX3</accession>
<dbReference type="Proteomes" id="UP000009027">
    <property type="component" value="Unassembled WGS sequence"/>
</dbReference>
<evidence type="ECO:0000256" key="2">
    <source>
        <dbReference type="ARBA" id="ARBA00022448"/>
    </source>
</evidence>
<evidence type="ECO:0000259" key="10">
    <source>
        <dbReference type="PROSITE" id="PS50859"/>
    </source>
</evidence>
<evidence type="ECO:0000313" key="12">
    <source>
        <dbReference type="EMBL" id="CCD18156.1"/>
    </source>
</evidence>
<keyword evidence="6 9" id="KW-0472">Membrane</keyword>
<evidence type="ECO:0000256" key="1">
    <source>
        <dbReference type="ARBA" id="ARBA00008025"/>
    </source>
</evidence>
<protein>
    <submittedName>
        <fullName evidence="12">Vesicle-associated membrane protein, putative</fullName>
    </submittedName>
</protein>
<evidence type="ECO:0000256" key="3">
    <source>
        <dbReference type="ARBA" id="ARBA00022692"/>
    </source>
</evidence>
<feature type="domain" description="V-SNARE coiled-coil homology" evidence="11">
    <location>
        <begin position="153"/>
        <end position="213"/>
    </location>
</feature>
<proteinExistence type="inferred from homology"/>
<gene>
    <name evidence="12" type="ORF">TvY486_0007920</name>
</gene>
<keyword evidence="2" id="KW-0813">Transport</keyword>
<keyword evidence="5 9" id="KW-1133">Transmembrane helix</keyword>
<name>F9WKX3_TRYVY</name>
<dbReference type="VEuPathDB" id="TriTrypDB:TvY486_0007920"/>
<dbReference type="SUPFAM" id="SSF64356">
    <property type="entry name" value="SNARE-like"/>
    <property type="match status" value="1"/>
</dbReference>
<dbReference type="InterPro" id="IPR051097">
    <property type="entry name" value="Synaptobrevin-like_transport"/>
</dbReference>
<evidence type="ECO:0000256" key="7">
    <source>
        <dbReference type="ARBA" id="ARBA00046280"/>
    </source>
</evidence>
<dbReference type="PROSITE" id="PS50859">
    <property type="entry name" value="LONGIN"/>
    <property type="match status" value="1"/>
</dbReference>
<dbReference type="GO" id="GO:0012505">
    <property type="term" value="C:endomembrane system"/>
    <property type="evidence" value="ECO:0007669"/>
    <property type="project" value="UniProtKB-SubCell"/>
</dbReference>
<dbReference type="CDD" id="cd14824">
    <property type="entry name" value="Longin"/>
    <property type="match status" value="1"/>
</dbReference>
<organism evidence="12 13">
    <name type="scientific">Trypanosoma vivax (strain Y486)</name>
    <dbReference type="NCBI Taxonomy" id="1055687"/>
    <lineage>
        <taxon>Eukaryota</taxon>
        <taxon>Discoba</taxon>
        <taxon>Euglenozoa</taxon>
        <taxon>Kinetoplastea</taxon>
        <taxon>Metakinetoplastina</taxon>
        <taxon>Trypanosomatida</taxon>
        <taxon>Trypanosomatidae</taxon>
        <taxon>Trypanosoma</taxon>
        <taxon>Duttonella</taxon>
    </lineage>
</organism>
<dbReference type="SUPFAM" id="SSF58038">
    <property type="entry name" value="SNARE fusion complex"/>
    <property type="match status" value="1"/>
</dbReference>
<keyword evidence="13" id="KW-1185">Reference proteome</keyword>
<dbReference type="Pfam" id="PF00957">
    <property type="entry name" value="Synaptobrevin"/>
    <property type="match status" value="1"/>
</dbReference>
<dbReference type="InterPro" id="IPR001388">
    <property type="entry name" value="Synaptobrevin-like"/>
</dbReference>
<dbReference type="SMART" id="SM01270">
    <property type="entry name" value="Longin"/>
    <property type="match status" value="1"/>
</dbReference>
<evidence type="ECO:0000256" key="5">
    <source>
        <dbReference type="ARBA" id="ARBA00022989"/>
    </source>
</evidence>